<feature type="transmembrane region" description="Helical" evidence="1">
    <location>
        <begin position="207"/>
        <end position="233"/>
    </location>
</feature>
<feature type="transmembrane region" description="Helical" evidence="1">
    <location>
        <begin position="69"/>
        <end position="86"/>
    </location>
</feature>
<keyword evidence="3" id="KW-1185">Reference proteome</keyword>
<organism evidence="2 3">
    <name type="scientific">[Clostridium] fimetarium</name>
    <dbReference type="NCBI Taxonomy" id="99656"/>
    <lineage>
        <taxon>Bacteria</taxon>
        <taxon>Bacillati</taxon>
        <taxon>Bacillota</taxon>
        <taxon>Clostridia</taxon>
        <taxon>Lachnospirales</taxon>
        <taxon>Lachnospiraceae</taxon>
    </lineage>
</organism>
<dbReference type="RefSeq" id="WP_139197349.1">
    <property type="nucleotide sequence ID" value="NZ_FOJI01000025.1"/>
</dbReference>
<keyword evidence="1" id="KW-0812">Transmembrane</keyword>
<dbReference type="Proteomes" id="UP000199701">
    <property type="component" value="Unassembled WGS sequence"/>
</dbReference>
<proteinExistence type="predicted"/>
<evidence type="ECO:0000313" key="2">
    <source>
        <dbReference type="EMBL" id="SEW45303.1"/>
    </source>
</evidence>
<dbReference type="Pfam" id="PF09546">
    <property type="entry name" value="Spore_III_AE"/>
    <property type="match status" value="1"/>
</dbReference>
<protein>
    <submittedName>
        <fullName evidence="2">Stage III sporulation protein AE</fullName>
    </submittedName>
</protein>
<keyword evidence="1" id="KW-1133">Transmembrane helix</keyword>
<evidence type="ECO:0000256" key="1">
    <source>
        <dbReference type="SAM" id="Phobius"/>
    </source>
</evidence>
<dbReference type="InterPro" id="IPR014194">
    <property type="entry name" value="Spore_III_AE"/>
</dbReference>
<gene>
    <name evidence="2" type="ORF">SAMN05421659_12516</name>
</gene>
<feature type="transmembrane region" description="Helical" evidence="1">
    <location>
        <begin position="275"/>
        <end position="306"/>
    </location>
</feature>
<feature type="transmembrane region" description="Helical" evidence="1">
    <location>
        <begin position="327"/>
        <end position="352"/>
    </location>
</feature>
<dbReference type="STRING" id="99656.SAMN05421659_12516"/>
<dbReference type="AlphaFoldDB" id="A0A1I0RV79"/>
<name>A0A1I0RV79_9FIRM</name>
<feature type="transmembrane region" description="Helical" evidence="1">
    <location>
        <begin position="98"/>
        <end position="119"/>
    </location>
</feature>
<accession>A0A1I0RV79</accession>
<feature type="transmembrane region" description="Helical" evidence="1">
    <location>
        <begin position="245"/>
        <end position="269"/>
    </location>
</feature>
<sequence>MISAKAEDTNKDQLGLFDFSSLDKATDTDIDFKGLVTDIISGGKTSLKQNFIQQLQSTLTKELVSNKKAIIQVIALAIISAFFTNFSNAFNNQQISQTGFFVTCIALVTILIAIFSVAASTATTAIQSVLAFMKALIPIYATSIALTSGSMSSMAYYEFILLIITVVNWVFLNVVIKGSYIFVMISAADCIAKEESLSKLSALIKLIIGWIMKTCLAAVIGINAIQSLVLPVADSIQSSVLSKALGMIPGIGSGIGAISTTVIGAGTLVKNGIGVAALIVVVVICSIPIIKLVIFVITYKFISAIVQPVADKRIVECINATAEGMNILLTTVIYSAIMFLITIAIICASTNVNYYTM</sequence>
<dbReference type="OrthoDB" id="1706761at2"/>
<feature type="transmembrane region" description="Helical" evidence="1">
    <location>
        <begin position="125"/>
        <end position="147"/>
    </location>
</feature>
<dbReference type="EMBL" id="FOJI01000025">
    <property type="protein sequence ID" value="SEW45303.1"/>
    <property type="molecule type" value="Genomic_DNA"/>
</dbReference>
<keyword evidence="1" id="KW-0472">Membrane</keyword>
<reference evidence="2 3" key="1">
    <citation type="submission" date="2016-10" db="EMBL/GenBank/DDBJ databases">
        <authorList>
            <person name="de Groot N.N."/>
        </authorList>
    </citation>
    <scope>NUCLEOTIDE SEQUENCE [LARGE SCALE GENOMIC DNA]</scope>
    <source>
        <strain evidence="2 3">DSM 9179</strain>
    </source>
</reference>
<evidence type="ECO:0000313" key="3">
    <source>
        <dbReference type="Proteomes" id="UP000199701"/>
    </source>
</evidence>
<feature type="transmembrane region" description="Helical" evidence="1">
    <location>
        <begin position="159"/>
        <end position="187"/>
    </location>
</feature>